<dbReference type="CDD" id="cd10451">
    <property type="entry name" value="GIY-YIG_LuxR_like"/>
    <property type="match status" value="1"/>
</dbReference>
<organism evidence="1 2">
    <name type="scientific">Tissierella praeacuta DSM 18095</name>
    <dbReference type="NCBI Taxonomy" id="1123404"/>
    <lineage>
        <taxon>Bacteria</taxon>
        <taxon>Bacillati</taxon>
        <taxon>Bacillota</taxon>
        <taxon>Tissierellia</taxon>
        <taxon>Tissierellales</taxon>
        <taxon>Tissierellaceae</taxon>
        <taxon>Tissierella</taxon>
    </lineage>
</organism>
<keyword evidence="2" id="KW-1185">Reference proteome</keyword>
<dbReference type="STRING" id="1123404.SAMN02745784_01051"/>
<gene>
    <name evidence="1" type="ORF">SAMN02745784_01051</name>
</gene>
<dbReference type="Proteomes" id="UP000184114">
    <property type="component" value="Unassembled WGS sequence"/>
</dbReference>
<dbReference type="RefSeq" id="WP_072973911.1">
    <property type="nucleotide sequence ID" value="NZ_FQTY01000003.1"/>
</dbReference>
<dbReference type="InterPro" id="IPR035901">
    <property type="entry name" value="GIY-YIG_endonuc_sf"/>
</dbReference>
<sequence>MGIFIIRSNSNNKYYIEATQDLKIRMNREIFQLKWGSHPNKELQKDWDDFGESNLYILGLVNLQQGIIISIREHLKERYDG</sequence>
<dbReference type="SUPFAM" id="SSF82771">
    <property type="entry name" value="GIY-YIG endonuclease"/>
    <property type="match status" value="1"/>
</dbReference>
<accession>A0A1M4UF28</accession>
<name>A0A1M4UF28_9FIRM</name>
<dbReference type="AlphaFoldDB" id="A0A1M4UF28"/>
<reference evidence="2" key="1">
    <citation type="submission" date="2016-11" db="EMBL/GenBank/DDBJ databases">
        <authorList>
            <person name="Varghese N."/>
            <person name="Submissions S."/>
        </authorList>
    </citation>
    <scope>NUCLEOTIDE SEQUENCE [LARGE SCALE GENOMIC DNA]</scope>
    <source>
        <strain evidence="2">DSM 18095</strain>
    </source>
</reference>
<proteinExistence type="predicted"/>
<dbReference type="EMBL" id="FQTY01000003">
    <property type="protein sequence ID" value="SHE55345.1"/>
    <property type="molecule type" value="Genomic_DNA"/>
</dbReference>
<evidence type="ECO:0000313" key="1">
    <source>
        <dbReference type="EMBL" id="SHE55345.1"/>
    </source>
</evidence>
<dbReference type="Gene3D" id="3.40.1440.10">
    <property type="entry name" value="GIY-YIG endonuclease"/>
    <property type="match status" value="1"/>
</dbReference>
<protein>
    <recommendedName>
        <fullName evidence="3">GIY-YIG catalytic domain-containing protein</fullName>
    </recommendedName>
</protein>
<evidence type="ECO:0008006" key="3">
    <source>
        <dbReference type="Google" id="ProtNLM"/>
    </source>
</evidence>
<evidence type="ECO:0000313" key="2">
    <source>
        <dbReference type="Proteomes" id="UP000184114"/>
    </source>
</evidence>